<protein>
    <submittedName>
        <fullName evidence="3">Uncharacterized protein</fullName>
    </submittedName>
</protein>
<proteinExistence type="predicted"/>
<dbReference type="Proteomes" id="UP000324222">
    <property type="component" value="Unassembled WGS sequence"/>
</dbReference>
<evidence type="ECO:0000256" key="2">
    <source>
        <dbReference type="SAM" id="Phobius"/>
    </source>
</evidence>
<dbReference type="EMBL" id="VSRR010087803">
    <property type="protein sequence ID" value="MPC91449.1"/>
    <property type="molecule type" value="Genomic_DNA"/>
</dbReference>
<keyword evidence="4" id="KW-1185">Reference proteome</keyword>
<feature type="compositionally biased region" description="Basic and acidic residues" evidence="1">
    <location>
        <begin position="17"/>
        <end position="41"/>
    </location>
</feature>
<organism evidence="3 4">
    <name type="scientific">Portunus trituberculatus</name>
    <name type="common">Swimming crab</name>
    <name type="synonym">Neptunus trituberculatus</name>
    <dbReference type="NCBI Taxonomy" id="210409"/>
    <lineage>
        <taxon>Eukaryota</taxon>
        <taxon>Metazoa</taxon>
        <taxon>Ecdysozoa</taxon>
        <taxon>Arthropoda</taxon>
        <taxon>Crustacea</taxon>
        <taxon>Multicrustacea</taxon>
        <taxon>Malacostraca</taxon>
        <taxon>Eumalacostraca</taxon>
        <taxon>Eucarida</taxon>
        <taxon>Decapoda</taxon>
        <taxon>Pleocyemata</taxon>
        <taxon>Brachyura</taxon>
        <taxon>Eubrachyura</taxon>
        <taxon>Portunoidea</taxon>
        <taxon>Portunidae</taxon>
        <taxon>Portuninae</taxon>
        <taxon>Portunus</taxon>
    </lineage>
</organism>
<keyword evidence="2" id="KW-0472">Membrane</keyword>
<feature type="region of interest" description="Disordered" evidence="1">
    <location>
        <begin position="16"/>
        <end position="57"/>
    </location>
</feature>
<dbReference type="AlphaFoldDB" id="A0A5B7J9E8"/>
<accession>A0A5B7J9E8</accession>
<evidence type="ECO:0000313" key="3">
    <source>
        <dbReference type="EMBL" id="MPC91449.1"/>
    </source>
</evidence>
<evidence type="ECO:0000256" key="1">
    <source>
        <dbReference type="SAM" id="MobiDB-lite"/>
    </source>
</evidence>
<evidence type="ECO:0000313" key="4">
    <source>
        <dbReference type="Proteomes" id="UP000324222"/>
    </source>
</evidence>
<feature type="transmembrane region" description="Helical" evidence="2">
    <location>
        <begin position="65"/>
        <end position="84"/>
    </location>
</feature>
<keyword evidence="2" id="KW-0812">Transmembrane</keyword>
<gene>
    <name evidence="3" type="ORF">E2C01_086487</name>
</gene>
<keyword evidence="2" id="KW-1133">Transmembrane helix</keyword>
<reference evidence="3 4" key="1">
    <citation type="submission" date="2019-05" db="EMBL/GenBank/DDBJ databases">
        <title>Another draft genome of Portunus trituberculatus and its Hox gene families provides insights of decapod evolution.</title>
        <authorList>
            <person name="Jeong J.-H."/>
            <person name="Song I."/>
            <person name="Kim S."/>
            <person name="Choi T."/>
            <person name="Kim D."/>
            <person name="Ryu S."/>
            <person name="Kim W."/>
        </authorList>
    </citation>
    <scope>NUCLEOTIDE SEQUENCE [LARGE SCALE GENOMIC DNA]</scope>
    <source>
        <tissue evidence="3">Muscle</tissue>
    </source>
</reference>
<sequence length="100" mass="11001">MLRSTLPKLSYLRVAGSRRDDEGPCAERDCEAVRGEKKKEEEKEEEEEGGGGGGRRSQTCSIVEVVDVVVVVVELVVVVVVVVVRASRVKEKNPSVFRCL</sequence>
<name>A0A5B7J9E8_PORTR</name>
<comment type="caution">
    <text evidence="3">The sequence shown here is derived from an EMBL/GenBank/DDBJ whole genome shotgun (WGS) entry which is preliminary data.</text>
</comment>